<dbReference type="PANTHER" id="PTHR10672">
    <property type="entry name" value="ADDUCIN"/>
    <property type="match status" value="1"/>
</dbReference>
<gene>
    <name evidence="8" type="ORF">CAUJ_LOCUS14599</name>
</gene>
<comment type="similarity">
    <text evidence="3">Belongs to the aldolase class II family. Adducin subfamily.</text>
</comment>
<dbReference type="GO" id="GO:0051015">
    <property type="term" value="F:actin filament binding"/>
    <property type="evidence" value="ECO:0007669"/>
    <property type="project" value="TreeGrafter"/>
</dbReference>
<feature type="compositionally biased region" description="Basic and acidic residues" evidence="6">
    <location>
        <begin position="13"/>
        <end position="26"/>
    </location>
</feature>
<dbReference type="AlphaFoldDB" id="A0A8S1HZ56"/>
<dbReference type="FunFam" id="3.40.225.10:FF:000013">
    <property type="entry name" value="Class II aldolase"/>
    <property type="match status" value="1"/>
</dbReference>
<protein>
    <recommendedName>
        <fullName evidence="7">Class II aldolase/adducin N-terminal domain-containing protein</fullName>
    </recommendedName>
</protein>
<evidence type="ECO:0000256" key="3">
    <source>
        <dbReference type="ARBA" id="ARBA00006274"/>
    </source>
</evidence>
<comment type="subcellular location">
    <subcellularLocation>
        <location evidence="2">Cell membrane</location>
        <topology evidence="2">Peripheral membrane protein</topology>
        <orientation evidence="2">Cytoplasmic side</orientation>
    </subcellularLocation>
    <subcellularLocation>
        <location evidence="1">Cytoplasm</location>
        <location evidence="1">Cytoskeleton</location>
    </subcellularLocation>
</comment>
<dbReference type="Pfam" id="PF00596">
    <property type="entry name" value="Aldolase_II"/>
    <property type="match status" value="1"/>
</dbReference>
<keyword evidence="9" id="KW-1185">Reference proteome</keyword>
<keyword evidence="5" id="KW-0963">Cytoplasm</keyword>
<feature type="domain" description="Class II aldolase/adducin N-terminal" evidence="7">
    <location>
        <begin position="32"/>
        <end position="213"/>
    </location>
</feature>
<name>A0A8S1HZ56_9PELO</name>
<dbReference type="InterPro" id="IPR036409">
    <property type="entry name" value="Aldolase_II/adducin_N_sf"/>
</dbReference>
<evidence type="ECO:0000259" key="7">
    <source>
        <dbReference type="SMART" id="SM01007"/>
    </source>
</evidence>
<dbReference type="EMBL" id="CAJGYM010000135">
    <property type="protein sequence ID" value="CAD6198693.1"/>
    <property type="molecule type" value="Genomic_DNA"/>
</dbReference>
<dbReference type="GO" id="GO:0014069">
    <property type="term" value="C:postsynaptic density"/>
    <property type="evidence" value="ECO:0007669"/>
    <property type="project" value="TreeGrafter"/>
</dbReference>
<keyword evidence="4" id="KW-0009">Actin-binding</keyword>
<evidence type="ECO:0000256" key="6">
    <source>
        <dbReference type="SAM" id="MobiDB-lite"/>
    </source>
</evidence>
<dbReference type="NCBIfam" id="NF005451">
    <property type="entry name" value="PRK07044.1"/>
    <property type="match status" value="1"/>
</dbReference>
<comment type="caution">
    <text evidence="8">The sequence shown here is derived from an EMBL/GenBank/DDBJ whole genome shotgun (WGS) entry which is preliminary data.</text>
</comment>
<evidence type="ECO:0000313" key="9">
    <source>
        <dbReference type="Proteomes" id="UP000835052"/>
    </source>
</evidence>
<feature type="region of interest" description="Disordered" evidence="6">
    <location>
        <begin position="1"/>
        <end position="26"/>
    </location>
</feature>
<dbReference type="SMART" id="SM01007">
    <property type="entry name" value="Aldolase_II"/>
    <property type="match status" value="1"/>
</dbReference>
<dbReference type="SUPFAM" id="SSF53639">
    <property type="entry name" value="AraD/HMP-PK domain-like"/>
    <property type="match status" value="1"/>
</dbReference>
<sequence>MSSMPNLGYTCKKPIDDVTDPKMNPEERRQRNKLASFYRLADIFKWSQGVFNHITVRVPNTQDEILINPFGLLYAEMTAASLVKVNLEGKVLDNGSTKYGLNSAGYNLHAAVHAARPDAICVVHLHTPAVAAVSAMECGLQPICQESMIVGPVAYHDYHGIVNEEAEKESLVADLGDKNVMILRNHGFVVCGRTCEEALHYTFHLILACETQVRCMANGNLDKIRLPSKEAVEKAYKVTCQGGGGVNRCNSQVEMYNWEIGELEWQAWMRGMDAMGMCTGHEYV</sequence>
<evidence type="ECO:0000256" key="1">
    <source>
        <dbReference type="ARBA" id="ARBA00004245"/>
    </source>
</evidence>
<dbReference type="Proteomes" id="UP000835052">
    <property type="component" value="Unassembled WGS sequence"/>
</dbReference>
<evidence type="ECO:0000256" key="4">
    <source>
        <dbReference type="ARBA" id="ARBA00023203"/>
    </source>
</evidence>
<reference evidence="8" key="1">
    <citation type="submission" date="2020-10" db="EMBL/GenBank/DDBJ databases">
        <authorList>
            <person name="Kikuchi T."/>
        </authorList>
    </citation>
    <scope>NUCLEOTIDE SEQUENCE</scope>
    <source>
        <strain evidence="8">NKZ352</strain>
    </source>
</reference>
<dbReference type="GO" id="GO:0005886">
    <property type="term" value="C:plasma membrane"/>
    <property type="evidence" value="ECO:0007669"/>
    <property type="project" value="UniProtKB-SubCell"/>
</dbReference>
<dbReference type="GO" id="GO:0005856">
    <property type="term" value="C:cytoskeleton"/>
    <property type="evidence" value="ECO:0007669"/>
    <property type="project" value="UniProtKB-SubCell"/>
</dbReference>
<dbReference type="InterPro" id="IPR001303">
    <property type="entry name" value="Aldolase_II/adducin_N"/>
</dbReference>
<organism evidence="8 9">
    <name type="scientific">Caenorhabditis auriculariae</name>
    <dbReference type="NCBI Taxonomy" id="2777116"/>
    <lineage>
        <taxon>Eukaryota</taxon>
        <taxon>Metazoa</taxon>
        <taxon>Ecdysozoa</taxon>
        <taxon>Nematoda</taxon>
        <taxon>Chromadorea</taxon>
        <taxon>Rhabditida</taxon>
        <taxon>Rhabditina</taxon>
        <taxon>Rhabditomorpha</taxon>
        <taxon>Rhabditoidea</taxon>
        <taxon>Rhabditidae</taxon>
        <taxon>Peloderinae</taxon>
        <taxon>Caenorhabditis</taxon>
    </lineage>
</organism>
<proteinExistence type="inferred from homology"/>
<evidence type="ECO:0000256" key="5">
    <source>
        <dbReference type="ARBA" id="ARBA00023212"/>
    </source>
</evidence>
<dbReference type="PANTHER" id="PTHR10672:SF42">
    <property type="entry name" value="ADDUCIN-RELATED PROTEIN 2"/>
    <property type="match status" value="1"/>
</dbReference>
<accession>A0A8S1HZ56</accession>
<evidence type="ECO:0000313" key="8">
    <source>
        <dbReference type="EMBL" id="CAD6198693.1"/>
    </source>
</evidence>
<dbReference type="Gene3D" id="3.40.225.10">
    <property type="entry name" value="Class II aldolase/adducin N-terminal domain"/>
    <property type="match status" value="1"/>
</dbReference>
<evidence type="ECO:0000256" key="2">
    <source>
        <dbReference type="ARBA" id="ARBA00004413"/>
    </source>
</evidence>
<dbReference type="InterPro" id="IPR051017">
    <property type="entry name" value="Aldolase-II_Adducin_sf"/>
</dbReference>
<keyword evidence="5" id="KW-0206">Cytoskeleton</keyword>
<dbReference type="OrthoDB" id="3238794at2759"/>